<dbReference type="Proteomes" id="UP000285301">
    <property type="component" value="Unassembled WGS sequence"/>
</dbReference>
<dbReference type="AlphaFoldDB" id="A0A3S3NEW2"/>
<organism evidence="2 5">
    <name type="scientific">Dinothrombium tinctorium</name>
    <dbReference type="NCBI Taxonomy" id="1965070"/>
    <lineage>
        <taxon>Eukaryota</taxon>
        <taxon>Metazoa</taxon>
        <taxon>Ecdysozoa</taxon>
        <taxon>Arthropoda</taxon>
        <taxon>Chelicerata</taxon>
        <taxon>Arachnida</taxon>
        <taxon>Acari</taxon>
        <taxon>Acariformes</taxon>
        <taxon>Trombidiformes</taxon>
        <taxon>Prostigmata</taxon>
        <taxon>Anystina</taxon>
        <taxon>Parasitengona</taxon>
        <taxon>Trombidioidea</taxon>
        <taxon>Trombidiidae</taxon>
        <taxon>Dinothrombium</taxon>
    </lineage>
</organism>
<protein>
    <recommendedName>
        <fullName evidence="1">C-type lectin domain-containing protein</fullName>
    </recommendedName>
</protein>
<comment type="caution">
    <text evidence="2">The sequence shown here is derived from an EMBL/GenBank/DDBJ whole genome shotgun (WGS) entry which is preliminary data.</text>
</comment>
<dbReference type="InterPro" id="IPR016187">
    <property type="entry name" value="CTDL_fold"/>
</dbReference>
<name>A0A3S3NEW2_9ACAR</name>
<dbReference type="SMART" id="SM00034">
    <property type="entry name" value="CLECT"/>
    <property type="match status" value="1"/>
</dbReference>
<gene>
    <name evidence="4" type="ORF">B4U79_18059</name>
    <name evidence="3" type="ORF">B4U79_18162</name>
    <name evidence="2" type="ORF">B4U79_18580</name>
</gene>
<dbReference type="OrthoDB" id="7773875at2759"/>
<dbReference type="InterPro" id="IPR001304">
    <property type="entry name" value="C-type_lectin-like"/>
</dbReference>
<evidence type="ECO:0000313" key="3">
    <source>
        <dbReference type="EMBL" id="RWS08413.1"/>
    </source>
</evidence>
<dbReference type="InterPro" id="IPR016186">
    <property type="entry name" value="C-type_lectin-like/link_sf"/>
</dbReference>
<sequence>MNKQVHRANRCFKNWIRFKNFCYFIANITGDYEENNKLCIKLNASLTSIASNEENDFLISILDAGKSYWLSEKKTINNSDLSNGDTDRKAYKKKQCLSLNVKSRKLQFNNCDRKFEQLCQKMMPDASDKNKSRTTKQLFSLFQRNSSFPIGSSVINSNNFINPLSSGQSSTSETNKIVNDLNKIVTNFSDAATDNKTNLSIMIKNNIQNNVTRLFGNNFDKVFHDAIESVESLENKIPGFESNNNSTNGSSISDFLPLKDPNSILPPNPQDAISGMIDKVLNGSLKLIEENLNNFVKNGLKLMEESANKIFTSGLKVIQDNANKVLNGGVKVLEESSKSVVSSGLRTIEENTGKIWDKSFDVLDKSTSKIIDQVKDNIIGRFTGYIYPILVLFYSAF</sequence>
<proteinExistence type="predicted"/>
<reference evidence="2" key="2">
    <citation type="submission" date="2018-11" db="EMBL/GenBank/DDBJ databases">
        <title>Trombidioid mite genomics.</title>
        <authorList>
            <person name="Dong X."/>
        </authorList>
    </citation>
    <scope>NUCLEOTIDE SEQUENCE</scope>
    <source>
        <strain evidence="2">UoL-WK</strain>
    </source>
</reference>
<evidence type="ECO:0000313" key="5">
    <source>
        <dbReference type="Proteomes" id="UP000285301"/>
    </source>
</evidence>
<feature type="domain" description="C-type lectin" evidence="1">
    <location>
        <begin position="18"/>
        <end position="120"/>
    </location>
</feature>
<keyword evidence="5" id="KW-1185">Reference proteome</keyword>
<dbReference type="EMBL" id="NCKU01002983">
    <property type="protein sequence ID" value="RWS08413.1"/>
    <property type="molecule type" value="Genomic_DNA"/>
</dbReference>
<dbReference type="PROSITE" id="PS50041">
    <property type="entry name" value="C_TYPE_LECTIN_2"/>
    <property type="match status" value="1"/>
</dbReference>
<accession>A0A3S3NEW2</accession>
<dbReference type="EMBL" id="NCKU01001903">
    <property type="protein sequence ID" value="RWS10952.1"/>
    <property type="molecule type" value="Genomic_DNA"/>
</dbReference>
<reference evidence="2 5" key="1">
    <citation type="journal article" date="2018" name="Gigascience">
        <title>Genomes of trombidid mites reveal novel predicted allergens and laterally-transferred genes associated with secondary metabolism.</title>
        <authorList>
            <person name="Dong X."/>
            <person name="Chaisiri K."/>
            <person name="Xia D."/>
            <person name="Armstrong S.D."/>
            <person name="Fang Y."/>
            <person name="Donnelly M.J."/>
            <person name="Kadowaki T."/>
            <person name="McGarry J.W."/>
            <person name="Darby A.C."/>
            <person name="Makepeace B.L."/>
        </authorList>
    </citation>
    <scope>NUCLEOTIDE SEQUENCE [LARGE SCALE GENOMIC DNA]</scope>
    <source>
        <strain evidence="2">UoL-WK</strain>
    </source>
</reference>
<dbReference type="Pfam" id="PF00059">
    <property type="entry name" value="Lectin_C"/>
    <property type="match status" value="1"/>
</dbReference>
<dbReference type="SUPFAM" id="SSF56436">
    <property type="entry name" value="C-type lectin-like"/>
    <property type="match status" value="1"/>
</dbReference>
<evidence type="ECO:0000313" key="2">
    <source>
        <dbReference type="EMBL" id="RWS01274.1"/>
    </source>
</evidence>
<dbReference type="Gene3D" id="3.10.100.10">
    <property type="entry name" value="Mannose-Binding Protein A, subunit A"/>
    <property type="match status" value="1"/>
</dbReference>
<evidence type="ECO:0000259" key="1">
    <source>
        <dbReference type="PROSITE" id="PS50041"/>
    </source>
</evidence>
<dbReference type="EMBL" id="NCKU01009518">
    <property type="protein sequence ID" value="RWS01274.1"/>
    <property type="molecule type" value="Genomic_DNA"/>
</dbReference>
<evidence type="ECO:0000313" key="4">
    <source>
        <dbReference type="EMBL" id="RWS10952.1"/>
    </source>
</evidence>